<dbReference type="AlphaFoldDB" id="A0A7K4AL79"/>
<evidence type="ECO:0000313" key="1">
    <source>
        <dbReference type="EMBL" id="NLJ23751.1"/>
    </source>
</evidence>
<accession>A0A7K4AL79</accession>
<dbReference type="InterPro" id="IPR017850">
    <property type="entry name" value="Alkaline_phosphatase_core_sf"/>
</dbReference>
<proteinExistence type="predicted"/>
<dbReference type="EMBL" id="JAAYUN010000229">
    <property type="protein sequence ID" value="NLJ23751.1"/>
    <property type="molecule type" value="Genomic_DNA"/>
</dbReference>
<comment type="caution">
    <text evidence="1">The sequence shown here is derived from an EMBL/GenBank/DDBJ whole genome shotgun (WGS) entry which is preliminary data.</text>
</comment>
<dbReference type="Pfam" id="PF08665">
    <property type="entry name" value="PglZ"/>
    <property type="match status" value="1"/>
</dbReference>
<evidence type="ECO:0000313" key="2">
    <source>
        <dbReference type="Proteomes" id="UP000544742"/>
    </source>
</evidence>
<organism evidence="1 2">
    <name type="scientific">Methanothrix soehngenii</name>
    <name type="common">Methanosaeta concilii</name>
    <dbReference type="NCBI Taxonomy" id="2223"/>
    <lineage>
        <taxon>Archaea</taxon>
        <taxon>Methanobacteriati</taxon>
        <taxon>Methanobacteriota</taxon>
        <taxon>Stenosarchaea group</taxon>
        <taxon>Methanomicrobia</taxon>
        <taxon>Methanotrichales</taxon>
        <taxon>Methanotrichaceae</taxon>
        <taxon>Methanothrix</taxon>
    </lineage>
</organism>
<dbReference type="Proteomes" id="UP000544742">
    <property type="component" value="Unassembled WGS sequence"/>
</dbReference>
<sequence length="668" mass="76017">MSSWRDQILKEFPPKVAPLTLVADPDGLLLEEGILEGVRERGFELMPFEDHIAFRYAYESKFRSHWDRGEHTDQCVVLRSQASDLGGLPDDLLQAGRKLSFNLGDVFPNLSYPVIAALDRGDLDALYEAQRRHAPGRLGDNATKEFILLHVFEIVPELIKQPSDLLRVLLRRHYRGQSIPKMLDERFIQLLRQSAQFDDWPLETLVTDREAFFSFLQERWPIFLDREAAKGINVVGEGKKSYRLTFEGPVDLPFDHDDIRVYIDNLFVEGLLHSVPHDHADALSKTWVGIGIRTAPVEDRSRRLDKLMESLQASFPDEDAKYTEWFRFARGWSELVLLINEQPDSLVDEVNERAKRLQSQTDDCFTAWLFNRYAGLINLPPVPPAMLHHIPRFLARHIEDDPHAKVALIVVDGLSMDQWLVVRNTIYSCYPNFRFRERAVFAWIPSLTSVSRQAIFAGKTPILFPSCIQTTNKEAALWRQFWSDHGLKPNEIVFIKGLGDGSLDSVSEALSHPRTRIAGLVVDKVDKIMHGMELGTAGMHNQVSQWAKQPYLLNLLNLLLDNGFQVYLTSDHGNIEAEGCGRPSEGAVADLRGERVRIYPDQALRSRVKEHFPSALEWDPIGLPDDYLALMAPARQAFVQEGQHIVCHGGSSIEELIVPLVNIERMGQ</sequence>
<name>A0A7K4AL79_METSH</name>
<dbReference type="SUPFAM" id="SSF53649">
    <property type="entry name" value="Alkaline phosphatase-like"/>
    <property type="match status" value="1"/>
</dbReference>
<dbReference type="NCBIfam" id="NF033449">
    <property type="entry name" value="BREX_PglZ_3"/>
    <property type="match status" value="1"/>
</dbReference>
<dbReference type="RefSeq" id="WP_276621122.1">
    <property type="nucleotide sequence ID" value="NZ_DAOSQJ010000008.1"/>
</dbReference>
<gene>
    <name evidence="1" type="primary">pglZ</name>
    <name evidence="1" type="ORF">GX426_11710</name>
</gene>
<protein>
    <submittedName>
        <fullName evidence="1">BREX-3 system phosphatase PglZ</fullName>
    </submittedName>
</protein>
<reference evidence="1 2" key="1">
    <citation type="journal article" date="2020" name="Biotechnol. Biofuels">
        <title>New insights from the biogas microbiome by comprehensive genome-resolved metagenomics of nearly 1600 species originating from multiple anaerobic digesters.</title>
        <authorList>
            <person name="Campanaro S."/>
            <person name="Treu L."/>
            <person name="Rodriguez-R L.M."/>
            <person name="Kovalovszki A."/>
            <person name="Ziels R.M."/>
            <person name="Maus I."/>
            <person name="Zhu X."/>
            <person name="Kougias P.G."/>
            <person name="Basile A."/>
            <person name="Luo G."/>
            <person name="Schluter A."/>
            <person name="Konstantinidis K.T."/>
            <person name="Angelidaki I."/>
        </authorList>
    </citation>
    <scope>NUCLEOTIDE SEQUENCE [LARGE SCALE GENOMIC DNA]</scope>
    <source>
        <strain evidence="1">AS27yjCOA_157</strain>
    </source>
</reference>